<dbReference type="InterPro" id="IPR000383">
    <property type="entry name" value="Xaa-Pro-like_dom"/>
</dbReference>
<reference evidence="2 3" key="1">
    <citation type="journal article" date="2007" name="Science">
        <title>Sea anemone genome reveals ancestral eumetazoan gene repertoire and genomic organization.</title>
        <authorList>
            <person name="Putnam N.H."/>
            <person name="Srivastava M."/>
            <person name="Hellsten U."/>
            <person name="Dirks B."/>
            <person name="Chapman J."/>
            <person name="Salamov A."/>
            <person name="Terry A."/>
            <person name="Shapiro H."/>
            <person name="Lindquist E."/>
            <person name="Kapitonov V.V."/>
            <person name="Jurka J."/>
            <person name="Genikhovich G."/>
            <person name="Grigoriev I.V."/>
            <person name="Lucas S.M."/>
            <person name="Steele R.E."/>
            <person name="Finnerty J.R."/>
            <person name="Technau U."/>
            <person name="Martindale M.Q."/>
            <person name="Rokhsar D.S."/>
        </authorList>
    </citation>
    <scope>NUCLEOTIDE SEQUENCE [LARGE SCALE GENOMIC DNA]</scope>
    <source>
        <strain evidence="3">CH2 X CH6</strain>
    </source>
</reference>
<dbReference type="AlphaFoldDB" id="A7T0P1"/>
<dbReference type="STRING" id="45351.A7T0P1"/>
<dbReference type="GO" id="GO:0016787">
    <property type="term" value="F:hydrolase activity"/>
    <property type="evidence" value="ECO:0007669"/>
    <property type="project" value="InterPro"/>
</dbReference>
<protein>
    <recommendedName>
        <fullName evidence="1">Xaa-Pro dipeptidyl-peptidase-like domain-containing protein</fullName>
    </recommendedName>
</protein>
<gene>
    <name evidence="2" type="ORF">NEMVEDRAFT_v1g220533</name>
</gene>
<accession>A7T0P1</accession>
<dbReference type="InParanoid" id="A7T0P1"/>
<dbReference type="Pfam" id="PF02129">
    <property type="entry name" value="Peptidase_S15"/>
    <property type="match status" value="1"/>
</dbReference>
<feature type="domain" description="Xaa-Pro dipeptidyl-peptidase-like" evidence="1">
    <location>
        <begin position="36"/>
        <end position="116"/>
    </location>
</feature>
<proteinExistence type="predicted"/>
<evidence type="ECO:0000259" key="1">
    <source>
        <dbReference type="Pfam" id="PF02129"/>
    </source>
</evidence>
<name>A7T0P1_NEMVE</name>
<dbReference type="Gene3D" id="3.40.50.1820">
    <property type="entry name" value="alpha/beta hydrolase"/>
    <property type="match status" value="1"/>
</dbReference>
<organism evidence="2 3">
    <name type="scientific">Nematostella vectensis</name>
    <name type="common">Starlet sea anemone</name>
    <dbReference type="NCBI Taxonomy" id="45351"/>
    <lineage>
        <taxon>Eukaryota</taxon>
        <taxon>Metazoa</taxon>
        <taxon>Cnidaria</taxon>
        <taxon>Anthozoa</taxon>
        <taxon>Hexacorallia</taxon>
        <taxon>Actiniaria</taxon>
        <taxon>Edwardsiidae</taxon>
        <taxon>Nematostella</taxon>
    </lineage>
</organism>
<sequence length="141" mass="16367">MFTMFLIPLDRLGRIGWGSRTPLSRNPPLSLRRLARPAYYEFLPYNRLDWTKIRDNLHYPKLAAHGFVGVRVDMRGSGDSDGLYFDEYVRQEQEDCCEVIEWISRQEWSDGSVGITHKFLYCLGYIRNLAQESGVDIESVG</sequence>
<dbReference type="InterPro" id="IPR029058">
    <property type="entry name" value="AB_hydrolase_fold"/>
</dbReference>
<evidence type="ECO:0000313" key="2">
    <source>
        <dbReference type="EMBL" id="EDO30480.1"/>
    </source>
</evidence>
<dbReference type="EMBL" id="DS470041">
    <property type="protein sequence ID" value="EDO30480.1"/>
    <property type="molecule type" value="Genomic_DNA"/>
</dbReference>
<dbReference type="Proteomes" id="UP000001593">
    <property type="component" value="Unassembled WGS sequence"/>
</dbReference>
<keyword evidence="3" id="KW-1185">Reference proteome</keyword>
<dbReference type="HOGENOM" id="CLU_1827611_0_0_1"/>
<dbReference type="PhylomeDB" id="A7T0P1"/>
<evidence type="ECO:0000313" key="3">
    <source>
        <dbReference type="Proteomes" id="UP000001593"/>
    </source>
</evidence>
<dbReference type="SUPFAM" id="SSF53474">
    <property type="entry name" value="alpha/beta-Hydrolases"/>
    <property type="match status" value="1"/>
</dbReference>